<accession>A0A481YTK4</accession>
<sequence>MNRILVKNDFLVRIQYISDLHIDVNAYKNWSDLLNPTGDILILAGDISSPLYHGLSKFLKWCSQHWNKVIFIPGNHEYYNNSGKFKMDQVEKMLESICQKHGVIFAQKSVISLRPGLHLLACTLWSDINGVELTVRNSMRDFSMIPDMNIEKWKRIHTEHVDWLTKNIDKYDNVVIATHHAPLIYGTANPFHEGTLGNKAYASDLGHLVAKTKGWIFGHTHHYTDITYPGDAGDPVPVLSNPLGYRHEKTGWKTDRILEL</sequence>
<dbReference type="InterPro" id="IPR029052">
    <property type="entry name" value="Metallo-depent_PP-like"/>
</dbReference>
<dbReference type="PANTHER" id="PTHR37844:SF1">
    <property type="entry name" value="CALCINEURIN-LIKE PHOSPHOESTERASE DOMAIN-CONTAINING PROTEIN"/>
    <property type="match status" value="1"/>
</dbReference>
<feature type="domain" description="Calcineurin-like phosphoesterase" evidence="1">
    <location>
        <begin position="14"/>
        <end position="223"/>
    </location>
</feature>
<dbReference type="Gene3D" id="3.60.21.10">
    <property type="match status" value="1"/>
</dbReference>
<proteinExistence type="predicted"/>
<protein>
    <submittedName>
        <fullName evidence="2">Calcineurin-like phosphoesterase</fullName>
    </submittedName>
</protein>
<reference evidence="2" key="1">
    <citation type="journal article" date="2019" name="MBio">
        <title>Virus Genomes from Deep Sea Sediments Expand the Ocean Megavirome and Support Independent Origins of Viral Gigantism.</title>
        <authorList>
            <person name="Backstrom D."/>
            <person name="Yutin N."/>
            <person name="Jorgensen S.L."/>
            <person name="Dharamshi J."/>
            <person name="Homa F."/>
            <person name="Zaremba-Niedwiedzka K."/>
            <person name="Spang A."/>
            <person name="Wolf Y.I."/>
            <person name="Koonin E.V."/>
            <person name="Ettema T.J."/>
        </authorList>
    </citation>
    <scope>NUCLEOTIDE SEQUENCE</scope>
</reference>
<dbReference type="InterPro" id="IPR004843">
    <property type="entry name" value="Calcineurin-like_PHP"/>
</dbReference>
<gene>
    <name evidence="2" type="ORF">LCMAC101_04510</name>
</gene>
<name>A0A481YTK4_9VIRU</name>
<organism evidence="2">
    <name type="scientific">Marseillevirus LCMAC101</name>
    <dbReference type="NCBI Taxonomy" id="2506602"/>
    <lineage>
        <taxon>Viruses</taxon>
        <taxon>Varidnaviria</taxon>
        <taxon>Bamfordvirae</taxon>
        <taxon>Nucleocytoviricota</taxon>
        <taxon>Megaviricetes</taxon>
        <taxon>Pimascovirales</taxon>
        <taxon>Pimascovirales incertae sedis</taxon>
        <taxon>Marseilleviridae</taxon>
    </lineage>
</organism>
<dbReference type="GO" id="GO:0016787">
    <property type="term" value="F:hydrolase activity"/>
    <property type="evidence" value="ECO:0007669"/>
    <property type="project" value="InterPro"/>
</dbReference>
<dbReference type="SUPFAM" id="SSF56300">
    <property type="entry name" value="Metallo-dependent phosphatases"/>
    <property type="match status" value="1"/>
</dbReference>
<dbReference type="EMBL" id="MK500328">
    <property type="protein sequence ID" value="QBK85856.1"/>
    <property type="molecule type" value="Genomic_DNA"/>
</dbReference>
<dbReference type="PANTHER" id="PTHR37844">
    <property type="entry name" value="SER/THR PROTEIN PHOSPHATASE SUPERFAMILY (AFU_ORTHOLOGUE AFUA_1G14840)"/>
    <property type="match status" value="1"/>
</dbReference>
<dbReference type="Pfam" id="PF00149">
    <property type="entry name" value="Metallophos"/>
    <property type="match status" value="1"/>
</dbReference>
<evidence type="ECO:0000313" key="2">
    <source>
        <dbReference type="EMBL" id="QBK85856.1"/>
    </source>
</evidence>
<evidence type="ECO:0000259" key="1">
    <source>
        <dbReference type="Pfam" id="PF00149"/>
    </source>
</evidence>